<dbReference type="EMBL" id="SJPP01000006">
    <property type="protein sequence ID" value="TWU03074.1"/>
    <property type="molecule type" value="Genomic_DNA"/>
</dbReference>
<feature type="transmembrane region" description="Helical" evidence="7">
    <location>
        <begin position="245"/>
        <end position="267"/>
    </location>
</feature>
<feature type="transmembrane region" description="Helical" evidence="7">
    <location>
        <begin position="178"/>
        <end position="200"/>
    </location>
</feature>
<dbReference type="InterPro" id="IPR023408">
    <property type="entry name" value="MscS_beta-dom_sf"/>
</dbReference>
<keyword evidence="3" id="KW-1003">Cell membrane</keyword>
<keyword evidence="5 7" id="KW-1133">Transmembrane helix</keyword>
<accession>A0A5C6AY61</accession>
<dbReference type="InterPro" id="IPR011066">
    <property type="entry name" value="MscS_channel_C_sf"/>
</dbReference>
<keyword evidence="11" id="KW-1185">Reference proteome</keyword>
<feature type="domain" description="Mechanosensitive ion channel MscS" evidence="8">
    <location>
        <begin position="262"/>
        <end position="327"/>
    </location>
</feature>
<dbReference type="PANTHER" id="PTHR30221">
    <property type="entry name" value="SMALL-CONDUCTANCE MECHANOSENSITIVE CHANNEL"/>
    <property type="match status" value="1"/>
</dbReference>
<feature type="transmembrane region" description="Helical" evidence="7">
    <location>
        <begin position="221"/>
        <end position="239"/>
    </location>
</feature>
<dbReference type="SUPFAM" id="SSF82689">
    <property type="entry name" value="Mechanosensitive channel protein MscS (YggB), C-terminal domain"/>
    <property type="match status" value="1"/>
</dbReference>
<evidence type="ECO:0000256" key="7">
    <source>
        <dbReference type="SAM" id="Phobius"/>
    </source>
</evidence>
<evidence type="ECO:0000256" key="5">
    <source>
        <dbReference type="ARBA" id="ARBA00022989"/>
    </source>
</evidence>
<evidence type="ECO:0000313" key="10">
    <source>
        <dbReference type="EMBL" id="TWU03074.1"/>
    </source>
</evidence>
<dbReference type="Pfam" id="PF21082">
    <property type="entry name" value="MS_channel_3rd"/>
    <property type="match status" value="1"/>
</dbReference>
<dbReference type="InterPro" id="IPR011014">
    <property type="entry name" value="MscS_channel_TM-2"/>
</dbReference>
<evidence type="ECO:0000256" key="2">
    <source>
        <dbReference type="ARBA" id="ARBA00008017"/>
    </source>
</evidence>
<dbReference type="InterPro" id="IPR010920">
    <property type="entry name" value="LSM_dom_sf"/>
</dbReference>
<evidence type="ECO:0000313" key="11">
    <source>
        <dbReference type="Proteomes" id="UP000320735"/>
    </source>
</evidence>
<protein>
    <submittedName>
        <fullName evidence="10">Small-conductance mechanosensitive channel</fullName>
    </submittedName>
</protein>
<dbReference type="InterPro" id="IPR006685">
    <property type="entry name" value="MscS_channel_2nd"/>
</dbReference>
<gene>
    <name evidence="10" type="primary">mscS_4</name>
    <name evidence="10" type="ORF">CA54_61580</name>
</gene>
<keyword evidence="6 7" id="KW-0472">Membrane</keyword>
<evidence type="ECO:0000256" key="4">
    <source>
        <dbReference type="ARBA" id="ARBA00022692"/>
    </source>
</evidence>
<feature type="domain" description="Mechanosensitive ion channel MscS C-terminal" evidence="9">
    <location>
        <begin position="334"/>
        <end position="416"/>
    </location>
</feature>
<evidence type="ECO:0000256" key="3">
    <source>
        <dbReference type="ARBA" id="ARBA00022475"/>
    </source>
</evidence>
<comment type="similarity">
    <text evidence="2">Belongs to the MscS (TC 1.A.23) family.</text>
</comment>
<comment type="subcellular location">
    <subcellularLocation>
        <location evidence="1">Cell membrane</location>
        <topology evidence="1">Multi-pass membrane protein</topology>
    </subcellularLocation>
</comment>
<evidence type="ECO:0000256" key="6">
    <source>
        <dbReference type="ARBA" id="ARBA00023136"/>
    </source>
</evidence>
<dbReference type="SUPFAM" id="SSF82861">
    <property type="entry name" value="Mechanosensitive channel protein MscS (YggB), transmembrane region"/>
    <property type="match status" value="1"/>
</dbReference>
<dbReference type="Gene3D" id="1.10.287.1260">
    <property type="match status" value="1"/>
</dbReference>
<proteinExistence type="inferred from homology"/>
<organism evidence="10 11">
    <name type="scientific">Symmachiella macrocystis</name>
    <dbReference type="NCBI Taxonomy" id="2527985"/>
    <lineage>
        <taxon>Bacteria</taxon>
        <taxon>Pseudomonadati</taxon>
        <taxon>Planctomycetota</taxon>
        <taxon>Planctomycetia</taxon>
        <taxon>Planctomycetales</taxon>
        <taxon>Planctomycetaceae</taxon>
        <taxon>Symmachiella</taxon>
    </lineage>
</organism>
<dbReference type="OrthoDB" id="9809206at2"/>
<dbReference type="InterPro" id="IPR045275">
    <property type="entry name" value="MscS_archaea/bacteria_type"/>
</dbReference>
<dbReference type="GO" id="GO:0008381">
    <property type="term" value="F:mechanosensitive monoatomic ion channel activity"/>
    <property type="evidence" value="ECO:0007669"/>
    <property type="project" value="InterPro"/>
</dbReference>
<dbReference type="Proteomes" id="UP000320735">
    <property type="component" value="Unassembled WGS sequence"/>
</dbReference>
<sequence>MRGFVFQTLFRLICLTIALTNYSPAIGQEASDSPPQARTSSSAKIPVDHLQVILRPLTKEELEVELQGWLGVLRAKITEVGETEIKLKTLAENESDEQLADQLITLRTEETALAERARIVLDALKTKGGDVQSEQQFIIAVSDISETTDATTYRAAVVAEVTNWIGRDDGGKLWAKRILVAMIILLVSWLISKIAGRVTARALAHHPRASSLLENFARRTTGGVVFVVGVLMAFSVLGVEIGPMMAALGAGGFIVGFALQETLGSFASGLMIMVYRPFDVDDYVSVAGVEGTVKEMSLVSTTLLSLDNKVVVIPNTKAWGDTIINFTGKDIRRVDLVFGIGYGDDIQHASDVLNEIAGGHPLVLKDPAITVHVDSLADSCVNLFCRPWVKTADYWTVHWDLTRQVKEAFDGEGISIPYPQRDVHMLSEASPNLSSE</sequence>
<dbReference type="PANTHER" id="PTHR30221:SF1">
    <property type="entry name" value="SMALL-CONDUCTANCE MECHANOSENSITIVE CHANNEL"/>
    <property type="match status" value="1"/>
</dbReference>
<dbReference type="GO" id="GO:0005886">
    <property type="term" value="C:plasma membrane"/>
    <property type="evidence" value="ECO:0007669"/>
    <property type="project" value="UniProtKB-SubCell"/>
</dbReference>
<dbReference type="RefSeq" id="WP_146374523.1">
    <property type="nucleotide sequence ID" value="NZ_SJPP01000006.1"/>
</dbReference>
<name>A0A5C6AY61_9PLAN</name>
<dbReference type="InterPro" id="IPR049278">
    <property type="entry name" value="MS_channel_C"/>
</dbReference>
<dbReference type="Gene3D" id="3.30.70.100">
    <property type="match status" value="1"/>
</dbReference>
<reference evidence="10 11" key="1">
    <citation type="submission" date="2019-02" db="EMBL/GenBank/DDBJ databases">
        <title>Deep-cultivation of Planctomycetes and their phenomic and genomic characterization uncovers novel biology.</title>
        <authorList>
            <person name="Wiegand S."/>
            <person name="Jogler M."/>
            <person name="Boedeker C."/>
            <person name="Pinto D."/>
            <person name="Vollmers J."/>
            <person name="Rivas-Marin E."/>
            <person name="Kohn T."/>
            <person name="Peeters S.H."/>
            <person name="Heuer A."/>
            <person name="Rast P."/>
            <person name="Oberbeckmann S."/>
            <person name="Bunk B."/>
            <person name="Jeske O."/>
            <person name="Meyerdierks A."/>
            <person name="Storesund J.E."/>
            <person name="Kallscheuer N."/>
            <person name="Luecker S."/>
            <person name="Lage O.M."/>
            <person name="Pohl T."/>
            <person name="Merkel B.J."/>
            <person name="Hornburger P."/>
            <person name="Mueller R.-W."/>
            <person name="Bruemmer F."/>
            <person name="Labrenz M."/>
            <person name="Spormann A.M."/>
            <person name="Op Den Camp H."/>
            <person name="Overmann J."/>
            <person name="Amann R."/>
            <person name="Jetten M.S.M."/>
            <person name="Mascher T."/>
            <person name="Medema M.H."/>
            <person name="Devos D.P."/>
            <person name="Kaster A.-K."/>
            <person name="Ovreas L."/>
            <person name="Rohde M."/>
            <person name="Galperin M.Y."/>
            <person name="Jogler C."/>
        </authorList>
    </citation>
    <scope>NUCLEOTIDE SEQUENCE [LARGE SCALE GENOMIC DNA]</scope>
    <source>
        <strain evidence="10 11">CA54</strain>
    </source>
</reference>
<comment type="caution">
    <text evidence="10">The sequence shown here is derived from an EMBL/GenBank/DDBJ whole genome shotgun (WGS) entry which is preliminary data.</text>
</comment>
<keyword evidence="4 7" id="KW-0812">Transmembrane</keyword>
<dbReference type="SUPFAM" id="SSF50182">
    <property type="entry name" value="Sm-like ribonucleoproteins"/>
    <property type="match status" value="1"/>
</dbReference>
<dbReference type="AlphaFoldDB" id="A0A5C6AY61"/>
<evidence type="ECO:0000256" key="1">
    <source>
        <dbReference type="ARBA" id="ARBA00004651"/>
    </source>
</evidence>
<evidence type="ECO:0000259" key="9">
    <source>
        <dbReference type="Pfam" id="PF21082"/>
    </source>
</evidence>
<evidence type="ECO:0000259" key="8">
    <source>
        <dbReference type="Pfam" id="PF00924"/>
    </source>
</evidence>
<dbReference type="Pfam" id="PF00924">
    <property type="entry name" value="MS_channel_2nd"/>
    <property type="match status" value="1"/>
</dbReference>
<dbReference type="Gene3D" id="2.30.30.60">
    <property type="match status" value="1"/>
</dbReference>